<evidence type="ECO:0000256" key="4">
    <source>
        <dbReference type="PIRNR" id="PIRNR036492"/>
    </source>
</evidence>
<comment type="similarity">
    <text evidence="1 4 7">Belongs to the aldehyde dehydrogenase family.</text>
</comment>
<dbReference type="Gene3D" id="3.40.605.10">
    <property type="entry name" value="Aldehyde Dehydrogenase, Chain A, domain 1"/>
    <property type="match status" value="1"/>
</dbReference>
<feature type="active site" evidence="5">
    <location>
        <position position="258"/>
    </location>
</feature>
<dbReference type="GO" id="GO:0005737">
    <property type="term" value="C:cytoplasm"/>
    <property type="evidence" value="ECO:0007669"/>
    <property type="project" value="TreeGrafter"/>
</dbReference>
<dbReference type="InterPro" id="IPR015590">
    <property type="entry name" value="Aldehyde_DH_dom"/>
</dbReference>
<keyword evidence="10" id="KW-1185">Reference proteome</keyword>
<evidence type="ECO:0000256" key="5">
    <source>
        <dbReference type="PIRSR" id="PIRSR036492-1"/>
    </source>
</evidence>
<dbReference type="PIRSF" id="PIRSF036492">
    <property type="entry name" value="ALDH"/>
    <property type="match status" value="1"/>
</dbReference>
<organism evidence="9 10">
    <name type="scientific">Ottowia oryzae</name>
    <dbReference type="NCBI Taxonomy" id="2109914"/>
    <lineage>
        <taxon>Bacteria</taxon>
        <taxon>Pseudomonadati</taxon>
        <taxon>Pseudomonadota</taxon>
        <taxon>Betaproteobacteria</taxon>
        <taxon>Burkholderiales</taxon>
        <taxon>Comamonadaceae</taxon>
        <taxon>Ottowia</taxon>
    </lineage>
</organism>
<proteinExistence type="inferred from homology"/>
<dbReference type="EMBL" id="CP027666">
    <property type="protein sequence ID" value="AVO34551.1"/>
    <property type="molecule type" value="Genomic_DNA"/>
</dbReference>
<evidence type="ECO:0000313" key="9">
    <source>
        <dbReference type="EMBL" id="AVO34551.1"/>
    </source>
</evidence>
<feature type="active site" evidence="5 6">
    <location>
        <position position="224"/>
    </location>
</feature>
<dbReference type="GO" id="GO:0004029">
    <property type="term" value="F:aldehyde dehydrogenase (NAD+) activity"/>
    <property type="evidence" value="ECO:0007669"/>
    <property type="project" value="TreeGrafter"/>
</dbReference>
<dbReference type="InterPro" id="IPR029510">
    <property type="entry name" value="Ald_DH_CS_GLU"/>
</dbReference>
<dbReference type="GO" id="GO:0006081">
    <property type="term" value="P:aldehyde metabolic process"/>
    <property type="evidence" value="ECO:0007669"/>
    <property type="project" value="InterPro"/>
</dbReference>
<accession>A0A2S0MFL6</accession>
<keyword evidence="3" id="KW-0520">NAD</keyword>
<dbReference type="SUPFAM" id="SSF53720">
    <property type="entry name" value="ALDH-like"/>
    <property type="match status" value="1"/>
</dbReference>
<dbReference type="Gene3D" id="3.40.309.10">
    <property type="entry name" value="Aldehyde Dehydrogenase, Chain A, domain 2"/>
    <property type="match status" value="1"/>
</dbReference>
<dbReference type="AlphaFoldDB" id="A0A2S0MFL6"/>
<dbReference type="PROSITE" id="PS00687">
    <property type="entry name" value="ALDEHYDE_DEHYDR_GLU"/>
    <property type="match status" value="1"/>
</dbReference>
<dbReference type="PANTHER" id="PTHR43570:SF20">
    <property type="entry name" value="ALDEHYDE DEHYDROGENASE ALDX-RELATED"/>
    <property type="match status" value="1"/>
</dbReference>
<feature type="domain" description="Aldehyde dehydrogenase" evidence="8">
    <location>
        <begin position="21"/>
        <end position="446"/>
    </location>
</feature>
<evidence type="ECO:0000256" key="3">
    <source>
        <dbReference type="ARBA" id="ARBA00023027"/>
    </source>
</evidence>
<name>A0A2S0MFL6_9BURK</name>
<keyword evidence="2 4" id="KW-0560">Oxidoreductase</keyword>
<dbReference type="CDD" id="cd07133">
    <property type="entry name" value="ALDH_CALDH_CalB"/>
    <property type="match status" value="1"/>
</dbReference>
<dbReference type="PANTHER" id="PTHR43570">
    <property type="entry name" value="ALDEHYDE DEHYDROGENASE"/>
    <property type="match status" value="1"/>
</dbReference>
<dbReference type="KEGG" id="otk:C6570_10190"/>
<dbReference type="OrthoDB" id="6187633at2"/>
<evidence type="ECO:0000313" key="10">
    <source>
        <dbReference type="Proteomes" id="UP000239709"/>
    </source>
</evidence>
<evidence type="ECO:0000256" key="6">
    <source>
        <dbReference type="PROSITE-ProRule" id="PRU10007"/>
    </source>
</evidence>
<gene>
    <name evidence="9" type="ORF">C6570_10190</name>
</gene>
<dbReference type="Pfam" id="PF00171">
    <property type="entry name" value="Aldedh"/>
    <property type="match status" value="1"/>
</dbReference>
<evidence type="ECO:0000256" key="7">
    <source>
        <dbReference type="RuleBase" id="RU003345"/>
    </source>
</evidence>
<reference evidence="9 10" key="1">
    <citation type="submission" date="2018-03" db="EMBL/GenBank/DDBJ databases">
        <title>Genome sequencing of Ottowia sp.</title>
        <authorList>
            <person name="Kim S.-J."/>
            <person name="Heo J."/>
            <person name="Kwon S.-W."/>
        </authorList>
    </citation>
    <scope>NUCLEOTIDE SEQUENCE [LARGE SCALE GENOMIC DNA]</scope>
    <source>
        <strain evidence="9 10">KADR8-3</strain>
    </source>
</reference>
<dbReference type="InterPro" id="IPR012394">
    <property type="entry name" value="Aldehyde_DH_NAD(P)"/>
</dbReference>
<dbReference type="InterPro" id="IPR016162">
    <property type="entry name" value="Ald_DH_N"/>
</dbReference>
<dbReference type="InterPro" id="IPR016163">
    <property type="entry name" value="Ald_DH_C"/>
</dbReference>
<protein>
    <recommendedName>
        <fullName evidence="4">Aldehyde dehydrogenase</fullName>
    </recommendedName>
</protein>
<evidence type="ECO:0000256" key="2">
    <source>
        <dbReference type="ARBA" id="ARBA00023002"/>
    </source>
</evidence>
<dbReference type="Proteomes" id="UP000239709">
    <property type="component" value="Chromosome"/>
</dbReference>
<dbReference type="InterPro" id="IPR016161">
    <property type="entry name" value="Ald_DH/histidinol_DH"/>
</dbReference>
<sequence length="494" mass="53909">MNDDRPAPAPLEAAARLQNVFAAQSAAYAQNPYPSAQARKASLRQLKRQLLRYQDALAQAICTDFGFRSHAESKMLDVLSSTLEINHALSHLSRWMRPRRRRPELLFATNSLRVTYQPKGVVGVIVPWNFPVYLALGPLTAALAAGNRVMIKMAEVTPATNAVLRRMLAEVFAEDQVAVVGEELVNPNDFTALPFDHIVFTGSPAVGRVVMRTAADNLTPVTLELGGKSPALVARGYPVAEAARSIAHGKGTNAGQICVAPDYALVPRESVADFVAQAKASFIEMFGTDLAASPDYTAIVNDRQAARIDALLQDARAKGAQIEACAQPGPGRRMPLQIVTGLTPDMRLMQEEIFGPVLPVLPYDQLEDAVRHINAGPRPLALYCFSHDAALRDQVLKATHSGGVTLNDWGWQTINHDAPFGGVGNSGMGSYHGEEGFRELSHARTVFKRHRFFPIKLFHPPYGNWAQRLTLRFYLGRGGDPAVTPETPASRRVL</sequence>
<evidence type="ECO:0000259" key="8">
    <source>
        <dbReference type="Pfam" id="PF00171"/>
    </source>
</evidence>
<evidence type="ECO:0000256" key="1">
    <source>
        <dbReference type="ARBA" id="ARBA00009986"/>
    </source>
</evidence>